<comment type="caution">
    <text evidence="2">The sequence shown here is derived from an EMBL/GenBank/DDBJ whole genome shotgun (WGS) entry which is preliminary data.</text>
</comment>
<keyword evidence="1" id="KW-1133">Transmembrane helix</keyword>
<dbReference type="EMBL" id="LCJB01000086">
    <property type="protein sequence ID" value="KKT68139.1"/>
    <property type="molecule type" value="Genomic_DNA"/>
</dbReference>
<proteinExistence type="predicted"/>
<dbReference type="AlphaFoldDB" id="A0A0G1M8C3"/>
<dbReference type="Proteomes" id="UP000034154">
    <property type="component" value="Unassembled WGS sequence"/>
</dbReference>
<organism evidence="2 3">
    <name type="scientific">Candidatus Uhrbacteria bacterium GW2011_GWF2_44_350</name>
    <dbReference type="NCBI Taxonomy" id="1619000"/>
    <lineage>
        <taxon>Bacteria</taxon>
        <taxon>Candidatus Uhriibacteriota</taxon>
    </lineage>
</organism>
<evidence type="ECO:0000313" key="3">
    <source>
        <dbReference type="Proteomes" id="UP000034154"/>
    </source>
</evidence>
<sequence>MNLKNHSGFVLLEALIAVGLLILFLGSLGTLFLLNLRGTALINNSNQAELLARSGLDALRTIDFDDLNLINSGHLVFFGASWTVVAGSEVTDVFTKTVRVREVQRDVDCEIVAVGGVLDEDSKFIDSEVSWTDDLGRVHQTFLTSLITRWDNPQGLCFAPSAAANLIFHTETTLWYGGKQLRELYLENGGSVPFTVNYLTFTWDNGASIQQIFLDSTKIWSSSGPGLPIGTQVSGTRLDIFDYTFDPGEILDMNKTQFDTPMAGTTLTLTIEFTDGSIFVSDPFTPL</sequence>
<accession>A0A0G1M8C3</accession>
<evidence type="ECO:0000313" key="2">
    <source>
        <dbReference type="EMBL" id="KKT68139.1"/>
    </source>
</evidence>
<keyword evidence="1" id="KW-0472">Membrane</keyword>
<reference evidence="2 3" key="1">
    <citation type="journal article" date="2015" name="Nature">
        <title>rRNA introns, odd ribosomes, and small enigmatic genomes across a large radiation of phyla.</title>
        <authorList>
            <person name="Brown C.T."/>
            <person name="Hug L.A."/>
            <person name="Thomas B.C."/>
            <person name="Sharon I."/>
            <person name="Castelle C.J."/>
            <person name="Singh A."/>
            <person name="Wilkins M.J."/>
            <person name="Williams K.H."/>
            <person name="Banfield J.F."/>
        </authorList>
    </citation>
    <scope>NUCLEOTIDE SEQUENCE [LARGE SCALE GENOMIC DNA]</scope>
</reference>
<feature type="transmembrane region" description="Helical" evidence="1">
    <location>
        <begin position="12"/>
        <end position="34"/>
    </location>
</feature>
<keyword evidence="1" id="KW-0812">Transmembrane</keyword>
<evidence type="ECO:0000256" key="1">
    <source>
        <dbReference type="SAM" id="Phobius"/>
    </source>
</evidence>
<protein>
    <submittedName>
        <fullName evidence="2">Uncharacterized protein</fullName>
    </submittedName>
</protein>
<name>A0A0G1M8C3_9BACT</name>
<gene>
    <name evidence="2" type="ORF">UW63_C0086G0005</name>
</gene>